<sequence length="144" mass="15853">MVSDTGSTSGMQQTKIEALRLAKAIKSGTTSFLDVVETMGPALNSDKLVERVESLDILVQLLRNLAPGLLVELEVNSLLCYFIAQLTGHHPDTARIAIHGLHVMFDRYAVSPGDAVLFVERFFNEGALVDLTKEDKMALYTIFQ</sequence>
<dbReference type="OrthoDB" id="342900at2759"/>
<proteinExistence type="predicted"/>
<accession>A0A1V9XYZ2</accession>
<evidence type="ECO:0000313" key="2">
    <source>
        <dbReference type="EMBL" id="OQR78689.1"/>
    </source>
</evidence>
<dbReference type="InterPro" id="IPR029240">
    <property type="entry name" value="MMS19_N"/>
</dbReference>
<dbReference type="InParanoid" id="A0A1V9XYZ2"/>
<name>A0A1V9XYZ2_9ACAR</name>
<feature type="non-terminal residue" evidence="2">
    <location>
        <position position="144"/>
    </location>
</feature>
<dbReference type="Pfam" id="PF14500">
    <property type="entry name" value="MMS19_N"/>
    <property type="match status" value="1"/>
</dbReference>
<feature type="domain" description="MMS19 N-terminal" evidence="1">
    <location>
        <begin position="36"/>
        <end position="143"/>
    </location>
</feature>
<organism evidence="2 3">
    <name type="scientific">Tropilaelaps mercedesae</name>
    <dbReference type="NCBI Taxonomy" id="418985"/>
    <lineage>
        <taxon>Eukaryota</taxon>
        <taxon>Metazoa</taxon>
        <taxon>Ecdysozoa</taxon>
        <taxon>Arthropoda</taxon>
        <taxon>Chelicerata</taxon>
        <taxon>Arachnida</taxon>
        <taxon>Acari</taxon>
        <taxon>Parasitiformes</taxon>
        <taxon>Mesostigmata</taxon>
        <taxon>Gamasina</taxon>
        <taxon>Dermanyssoidea</taxon>
        <taxon>Laelapidae</taxon>
        <taxon>Tropilaelaps</taxon>
    </lineage>
</organism>
<evidence type="ECO:0000313" key="3">
    <source>
        <dbReference type="Proteomes" id="UP000192247"/>
    </source>
</evidence>
<comment type="caution">
    <text evidence="2">The sequence shown here is derived from an EMBL/GenBank/DDBJ whole genome shotgun (WGS) entry which is preliminary data.</text>
</comment>
<keyword evidence="3" id="KW-1185">Reference proteome</keyword>
<gene>
    <name evidence="2" type="ORF">BIW11_06247</name>
</gene>
<evidence type="ECO:0000259" key="1">
    <source>
        <dbReference type="Pfam" id="PF14500"/>
    </source>
</evidence>
<reference evidence="2 3" key="1">
    <citation type="journal article" date="2017" name="Gigascience">
        <title>Draft genome of the honey bee ectoparasitic mite, Tropilaelaps mercedesae, is shaped by the parasitic life history.</title>
        <authorList>
            <person name="Dong X."/>
            <person name="Armstrong S.D."/>
            <person name="Xia D."/>
            <person name="Makepeace B.L."/>
            <person name="Darby A.C."/>
            <person name="Kadowaki T."/>
        </authorList>
    </citation>
    <scope>NUCLEOTIDE SEQUENCE [LARGE SCALE GENOMIC DNA]</scope>
    <source>
        <strain evidence="2">Wuxi-XJTLU</strain>
    </source>
</reference>
<protein>
    <recommendedName>
        <fullName evidence="1">MMS19 N-terminal domain-containing protein</fullName>
    </recommendedName>
</protein>
<dbReference type="AlphaFoldDB" id="A0A1V9XYZ2"/>
<dbReference type="Proteomes" id="UP000192247">
    <property type="component" value="Unassembled WGS sequence"/>
</dbReference>
<dbReference type="EMBL" id="MNPL01001919">
    <property type="protein sequence ID" value="OQR78689.1"/>
    <property type="molecule type" value="Genomic_DNA"/>
</dbReference>